<dbReference type="HAMAP" id="MF_00454">
    <property type="entry name" value="FluC"/>
    <property type="match status" value="1"/>
</dbReference>
<keyword evidence="5 10" id="KW-0472">Membrane</keyword>
<dbReference type="InterPro" id="IPR003691">
    <property type="entry name" value="FluC"/>
</dbReference>
<feature type="transmembrane region" description="Helical" evidence="10">
    <location>
        <begin position="69"/>
        <end position="91"/>
    </location>
</feature>
<evidence type="ECO:0000256" key="10">
    <source>
        <dbReference type="HAMAP-Rule" id="MF_00454"/>
    </source>
</evidence>
<evidence type="ECO:0000256" key="7">
    <source>
        <dbReference type="ARBA" id="ARBA00035120"/>
    </source>
</evidence>
<protein>
    <recommendedName>
        <fullName evidence="10">Fluoride-specific ion channel FluC</fullName>
    </recommendedName>
</protein>
<feature type="transmembrane region" description="Helical" evidence="10">
    <location>
        <begin position="39"/>
        <end position="57"/>
    </location>
</feature>
<feature type="binding site" evidence="10">
    <location>
        <position position="109"/>
    </location>
    <ligand>
        <name>Na(+)</name>
        <dbReference type="ChEBI" id="CHEBI:29101"/>
        <note>structural</note>
    </ligand>
</feature>
<evidence type="ECO:0000256" key="9">
    <source>
        <dbReference type="ARBA" id="ARBA00049940"/>
    </source>
</evidence>
<name>A0ABP6GK05_9ACTN</name>
<gene>
    <name evidence="10" type="primary">fluC</name>
    <name evidence="10" type="synonym">crcB</name>
    <name evidence="11" type="ORF">GCM10010439_17220</name>
</gene>
<evidence type="ECO:0000256" key="1">
    <source>
        <dbReference type="ARBA" id="ARBA00004651"/>
    </source>
</evidence>
<feature type="binding site" evidence="10">
    <location>
        <position position="112"/>
    </location>
    <ligand>
        <name>Na(+)</name>
        <dbReference type="ChEBI" id="CHEBI:29101"/>
        <note>structural</note>
    </ligand>
</feature>
<sequence length="171" mass="17760">MEDAGRARDHLLHREKAEASVLDQHKTGPPRHPGLKPRVFLDIAVGGAIGALLRYLITEAMPGAQGGFPWGTLLVNVLACLLMGLLTTYLLKGRPHAVAKPLLVTGYLGGFSTFSHLIDGIDSLARAGSWGLSVTYAVVSVVGGLIAIVVGLRLGGAIPHPSDRAEGGAAS</sequence>
<comment type="activity regulation">
    <text evidence="10">Na(+) is not transported, but it plays an essential structural role and its presence is essential for fluoride channel function.</text>
</comment>
<feature type="transmembrane region" description="Helical" evidence="10">
    <location>
        <begin position="98"/>
        <end position="118"/>
    </location>
</feature>
<reference evidence="12" key="1">
    <citation type="journal article" date="2019" name="Int. J. Syst. Evol. Microbiol.">
        <title>The Global Catalogue of Microorganisms (GCM) 10K type strain sequencing project: providing services to taxonomists for standard genome sequencing and annotation.</title>
        <authorList>
            <consortium name="The Broad Institute Genomics Platform"/>
            <consortium name="The Broad Institute Genome Sequencing Center for Infectious Disease"/>
            <person name="Wu L."/>
            <person name="Ma J."/>
        </authorList>
    </citation>
    <scope>NUCLEOTIDE SEQUENCE [LARGE SCALE GENOMIC DNA]</scope>
    <source>
        <strain evidence="12">JCM 8201</strain>
    </source>
</reference>
<dbReference type="RefSeq" id="WP_344449702.1">
    <property type="nucleotide sequence ID" value="NZ_BAAATZ010000006.1"/>
</dbReference>
<keyword evidence="10" id="KW-0406">Ion transport</keyword>
<keyword evidence="10" id="KW-0479">Metal-binding</keyword>
<feature type="transmembrane region" description="Helical" evidence="10">
    <location>
        <begin position="130"/>
        <end position="154"/>
    </location>
</feature>
<dbReference type="PANTHER" id="PTHR28259">
    <property type="entry name" value="FLUORIDE EXPORT PROTEIN 1-RELATED"/>
    <property type="match status" value="1"/>
</dbReference>
<comment type="similarity">
    <text evidence="7 10">Belongs to the fluoride channel Fluc/FEX (TC 1.A.43) family.</text>
</comment>
<comment type="subcellular location">
    <subcellularLocation>
        <location evidence="1 10">Cell membrane</location>
        <topology evidence="1 10">Multi-pass membrane protein</topology>
    </subcellularLocation>
</comment>
<dbReference type="Pfam" id="PF02537">
    <property type="entry name" value="CRCB"/>
    <property type="match status" value="1"/>
</dbReference>
<keyword evidence="2 10" id="KW-1003">Cell membrane</keyword>
<proteinExistence type="inferred from homology"/>
<evidence type="ECO:0000256" key="6">
    <source>
        <dbReference type="ARBA" id="ARBA00023303"/>
    </source>
</evidence>
<evidence type="ECO:0000256" key="3">
    <source>
        <dbReference type="ARBA" id="ARBA00022692"/>
    </source>
</evidence>
<evidence type="ECO:0000313" key="12">
    <source>
        <dbReference type="Proteomes" id="UP001501842"/>
    </source>
</evidence>
<comment type="function">
    <text evidence="9 10">Fluoride-specific ion channel. Important for reducing fluoride concentration in the cell, thus reducing its toxicity.</text>
</comment>
<evidence type="ECO:0000256" key="2">
    <source>
        <dbReference type="ARBA" id="ARBA00022475"/>
    </source>
</evidence>
<keyword evidence="12" id="KW-1185">Reference proteome</keyword>
<keyword evidence="6 10" id="KW-0407">Ion channel</keyword>
<accession>A0ABP6GK05</accession>
<dbReference type="PANTHER" id="PTHR28259:SF1">
    <property type="entry name" value="FLUORIDE EXPORT PROTEIN 1-RELATED"/>
    <property type="match status" value="1"/>
</dbReference>
<evidence type="ECO:0000313" key="11">
    <source>
        <dbReference type="EMBL" id="GAA2723016.1"/>
    </source>
</evidence>
<keyword evidence="4 10" id="KW-1133">Transmembrane helix</keyword>
<keyword evidence="10" id="KW-0813">Transport</keyword>
<keyword evidence="3 10" id="KW-0812">Transmembrane</keyword>
<evidence type="ECO:0000256" key="5">
    <source>
        <dbReference type="ARBA" id="ARBA00023136"/>
    </source>
</evidence>
<comment type="catalytic activity">
    <reaction evidence="8">
        <text>fluoride(in) = fluoride(out)</text>
        <dbReference type="Rhea" id="RHEA:76159"/>
        <dbReference type="ChEBI" id="CHEBI:17051"/>
    </reaction>
    <physiologicalReaction direction="left-to-right" evidence="8">
        <dbReference type="Rhea" id="RHEA:76160"/>
    </physiologicalReaction>
</comment>
<keyword evidence="10" id="KW-0915">Sodium</keyword>
<comment type="caution">
    <text evidence="11">The sequence shown here is derived from an EMBL/GenBank/DDBJ whole genome shotgun (WGS) entry which is preliminary data.</text>
</comment>
<dbReference type="Proteomes" id="UP001501842">
    <property type="component" value="Unassembled WGS sequence"/>
</dbReference>
<evidence type="ECO:0000256" key="4">
    <source>
        <dbReference type="ARBA" id="ARBA00022989"/>
    </source>
</evidence>
<evidence type="ECO:0000256" key="8">
    <source>
        <dbReference type="ARBA" id="ARBA00035585"/>
    </source>
</evidence>
<dbReference type="EMBL" id="BAAATZ010000006">
    <property type="protein sequence ID" value="GAA2723016.1"/>
    <property type="molecule type" value="Genomic_DNA"/>
</dbReference>
<organism evidence="11 12">
    <name type="scientific">Actinocorallia aurantiaca</name>
    <dbReference type="NCBI Taxonomy" id="46204"/>
    <lineage>
        <taxon>Bacteria</taxon>
        <taxon>Bacillati</taxon>
        <taxon>Actinomycetota</taxon>
        <taxon>Actinomycetes</taxon>
        <taxon>Streptosporangiales</taxon>
        <taxon>Thermomonosporaceae</taxon>
        <taxon>Actinocorallia</taxon>
    </lineage>
</organism>